<dbReference type="Pfam" id="PF07942">
    <property type="entry name" value="CARME"/>
    <property type="match status" value="1"/>
</dbReference>
<dbReference type="SUPFAM" id="SSF53335">
    <property type="entry name" value="S-adenosyl-L-methionine-dependent methyltransferases"/>
    <property type="match status" value="1"/>
</dbReference>
<dbReference type="InterPro" id="IPR012901">
    <property type="entry name" value="CARME"/>
</dbReference>
<keyword evidence="5" id="KW-0949">S-adenosyl-L-methionine</keyword>
<evidence type="ECO:0000256" key="1">
    <source>
        <dbReference type="ARBA" id="ARBA00010086"/>
    </source>
</evidence>
<dbReference type="Gene3D" id="3.40.50.150">
    <property type="entry name" value="Vaccinia Virus protein VP39"/>
    <property type="match status" value="1"/>
</dbReference>
<protein>
    <recommendedName>
        <fullName evidence="2">carnosine N-methyltransferase</fullName>
        <ecNumber evidence="2">2.1.1.22</ecNumber>
    </recommendedName>
</protein>
<dbReference type="Proteomes" id="UP001057375">
    <property type="component" value="Unassembled WGS sequence"/>
</dbReference>
<sequence>MGDKKRSGKHHDDDEEEINHWQRVTASFKNFPFYQLKKLEEIEGQLKKGLESYPDILDEQLKFITARKDQLMEMIPFISLLVARSPFPPIGQPTDEDFGRVASVMRQFVREWSEEGKLERDMCFNPIFKALSKYCPSSSDSTVESPIVLVPGSGLGRLGYELSQLGYAVECNEVSVFMLLGSAVALNFFTSAEQFTVMPLICETINMVKDEDIVKKVKIPDILPGKSPKASSKSMPKFCLCAGEFLDCYACDCEEKEAEERAECCKDSKEECCTVTDDSVIKKKNPCSTCERYDVIVTCFFIDTAHNVTKYIERIAKLLKPGGIWINLGPLMYHWVGMGDQESLEISWSTIKSISEKNGFMLCEEELLRDIPYCSYHERLRENRFNCIFSVMRMPE</sequence>
<keyword evidence="3" id="KW-0489">Methyltransferase</keyword>
<keyword evidence="4" id="KW-0808">Transferase</keyword>
<dbReference type="InterPro" id="IPR029063">
    <property type="entry name" value="SAM-dependent_MTases_sf"/>
</dbReference>
<evidence type="ECO:0000256" key="2">
    <source>
        <dbReference type="ARBA" id="ARBA00012003"/>
    </source>
</evidence>
<name>A0ABQ5KX56_9EUKA</name>
<dbReference type="PANTHER" id="PTHR12303">
    <property type="entry name" value="CARNOSINE N-METHYLTRANSFERASE"/>
    <property type="match status" value="1"/>
</dbReference>
<evidence type="ECO:0000313" key="6">
    <source>
        <dbReference type="EMBL" id="GKT37035.1"/>
    </source>
</evidence>
<evidence type="ECO:0000256" key="3">
    <source>
        <dbReference type="ARBA" id="ARBA00022603"/>
    </source>
</evidence>
<comment type="similarity">
    <text evidence="1">Belongs to the carnosine N-methyltransferase family.</text>
</comment>
<dbReference type="PANTHER" id="PTHR12303:SF6">
    <property type="entry name" value="CARNOSINE N-METHYLTRANSFERASE"/>
    <property type="match status" value="1"/>
</dbReference>
<dbReference type="SMART" id="SM01296">
    <property type="entry name" value="N2227"/>
    <property type="match status" value="1"/>
</dbReference>
<dbReference type="EC" id="2.1.1.22" evidence="2"/>
<dbReference type="EMBL" id="BQXS01011368">
    <property type="protein sequence ID" value="GKT37035.1"/>
    <property type="molecule type" value="Genomic_DNA"/>
</dbReference>
<accession>A0ABQ5KX56</accession>
<keyword evidence="7" id="KW-1185">Reference proteome</keyword>
<comment type="caution">
    <text evidence="6">The sequence shown here is derived from an EMBL/GenBank/DDBJ whole genome shotgun (WGS) entry which is preliminary data.</text>
</comment>
<gene>
    <name evidence="6" type="ORF">ADUPG1_009897</name>
</gene>
<evidence type="ECO:0000256" key="5">
    <source>
        <dbReference type="ARBA" id="ARBA00022691"/>
    </source>
</evidence>
<organism evidence="6 7">
    <name type="scientific">Aduncisulcus paluster</name>
    <dbReference type="NCBI Taxonomy" id="2918883"/>
    <lineage>
        <taxon>Eukaryota</taxon>
        <taxon>Metamonada</taxon>
        <taxon>Carpediemonas-like organisms</taxon>
        <taxon>Aduncisulcus</taxon>
    </lineage>
</organism>
<evidence type="ECO:0000256" key="4">
    <source>
        <dbReference type="ARBA" id="ARBA00022679"/>
    </source>
</evidence>
<proteinExistence type="inferred from homology"/>
<reference evidence="6" key="1">
    <citation type="submission" date="2022-03" db="EMBL/GenBank/DDBJ databases">
        <title>Draft genome sequence of Aduncisulcus paluster, a free-living microaerophilic Fornicata.</title>
        <authorList>
            <person name="Yuyama I."/>
            <person name="Kume K."/>
            <person name="Tamura T."/>
            <person name="Inagaki Y."/>
            <person name="Hashimoto T."/>
        </authorList>
    </citation>
    <scope>NUCLEOTIDE SEQUENCE</scope>
    <source>
        <strain evidence="6">NY0171</strain>
    </source>
</reference>
<evidence type="ECO:0000313" key="7">
    <source>
        <dbReference type="Proteomes" id="UP001057375"/>
    </source>
</evidence>